<accession>A0AAV3R4G7</accession>
<evidence type="ECO:0000313" key="1">
    <source>
        <dbReference type="EMBL" id="GAA0170858.1"/>
    </source>
</evidence>
<name>A0AAV3R4G7_LITER</name>
<dbReference type="EMBL" id="BAABME010007427">
    <property type="protein sequence ID" value="GAA0170858.1"/>
    <property type="molecule type" value="Genomic_DNA"/>
</dbReference>
<dbReference type="AlphaFoldDB" id="A0AAV3R4G7"/>
<organism evidence="1 2">
    <name type="scientific">Lithospermum erythrorhizon</name>
    <name type="common">Purple gromwell</name>
    <name type="synonym">Lithospermum officinale var. erythrorhizon</name>
    <dbReference type="NCBI Taxonomy" id="34254"/>
    <lineage>
        <taxon>Eukaryota</taxon>
        <taxon>Viridiplantae</taxon>
        <taxon>Streptophyta</taxon>
        <taxon>Embryophyta</taxon>
        <taxon>Tracheophyta</taxon>
        <taxon>Spermatophyta</taxon>
        <taxon>Magnoliopsida</taxon>
        <taxon>eudicotyledons</taxon>
        <taxon>Gunneridae</taxon>
        <taxon>Pentapetalae</taxon>
        <taxon>asterids</taxon>
        <taxon>lamiids</taxon>
        <taxon>Boraginales</taxon>
        <taxon>Boraginaceae</taxon>
        <taxon>Boraginoideae</taxon>
        <taxon>Lithospermeae</taxon>
        <taxon>Lithospermum</taxon>
    </lineage>
</organism>
<protein>
    <submittedName>
        <fullName evidence="1">Uncharacterized protein</fullName>
    </submittedName>
</protein>
<sequence>MVGGGGVVVRIKEDSQRYGSRKPKSYKKLGTKKQSWAEIQPSILGVKELLLVGVHRLREDGSNIGGIQGELEGKVVLGKVLTVEGESKDTISHDLIRVELSGHWVTNWYIEAKMCEDGKRDWMWTFIYASCVDDVRKDQFEDLRNFAPTTDLGWCLMGDLNDILAKEEKLGGIERMESSMSLFRDFV</sequence>
<dbReference type="InterPro" id="IPR036691">
    <property type="entry name" value="Endo/exonu/phosph_ase_sf"/>
</dbReference>
<keyword evidence="2" id="KW-1185">Reference proteome</keyword>
<reference evidence="1 2" key="1">
    <citation type="submission" date="2024-01" db="EMBL/GenBank/DDBJ databases">
        <title>The complete chloroplast genome sequence of Lithospermum erythrorhizon: insights into the phylogenetic relationship among Boraginaceae species and the maternal lineages of purple gromwells.</title>
        <authorList>
            <person name="Okada T."/>
            <person name="Watanabe K."/>
        </authorList>
    </citation>
    <scope>NUCLEOTIDE SEQUENCE [LARGE SCALE GENOMIC DNA]</scope>
</reference>
<gene>
    <name evidence="1" type="ORF">LIER_25031</name>
</gene>
<evidence type="ECO:0000313" key="2">
    <source>
        <dbReference type="Proteomes" id="UP001454036"/>
    </source>
</evidence>
<comment type="caution">
    <text evidence="1">The sequence shown here is derived from an EMBL/GenBank/DDBJ whole genome shotgun (WGS) entry which is preliminary data.</text>
</comment>
<dbReference type="SUPFAM" id="SSF56219">
    <property type="entry name" value="DNase I-like"/>
    <property type="match status" value="1"/>
</dbReference>
<dbReference type="Proteomes" id="UP001454036">
    <property type="component" value="Unassembled WGS sequence"/>
</dbReference>
<proteinExistence type="predicted"/>